<dbReference type="EMBL" id="FRAA01000001">
    <property type="protein sequence ID" value="SHJ54326.1"/>
    <property type="molecule type" value="Genomic_DNA"/>
</dbReference>
<dbReference type="SUPFAM" id="SSF53822">
    <property type="entry name" value="Periplasmic binding protein-like I"/>
    <property type="match status" value="1"/>
</dbReference>
<keyword evidence="1" id="KW-0805">Transcription regulation</keyword>
<reference evidence="6" key="1">
    <citation type="submission" date="2016-11" db="EMBL/GenBank/DDBJ databases">
        <authorList>
            <person name="Varghese N."/>
            <person name="Submissions S."/>
        </authorList>
    </citation>
    <scope>NUCLEOTIDE SEQUENCE [LARGE SCALE GENOMIC DNA]</scope>
    <source>
        <strain evidence="6">DSM 26134</strain>
    </source>
</reference>
<dbReference type="InterPro" id="IPR010982">
    <property type="entry name" value="Lambda_DNA-bd_dom_sf"/>
</dbReference>
<dbReference type="PANTHER" id="PTHR30146:SF109">
    <property type="entry name" value="HTH-TYPE TRANSCRIPTIONAL REGULATOR GALS"/>
    <property type="match status" value="1"/>
</dbReference>
<dbReference type="InterPro" id="IPR000843">
    <property type="entry name" value="HTH_LacI"/>
</dbReference>
<name>A0A1M6K5S4_REIAG</name>
<dbReference type="PANTHER" id="PTHR30146">
    <property type="entry name" value="LACI-RELATED TRANSCRIPTIONAL REPRESSOR"/>
    <property type="match status" value="1"/>
</dbReference>
<dbReference type="GO" id="GO:0000976">
    <property type="term" value="F:transcription cis-regulatory region binding"/>
    <property type="evidence" value="ECO:0007669"/>
    <property type="project" value="TreeGrafter"/>
</dbReference>
<dbReference type="Proteomes" id="UP000184474">
    <property type="component" value="Unassembled WGS sequence"/>
</dbReference>
<feature type="domain" description="HTH lacI-type" evidence="4">
    <location>
        <begin position="7"/>
        <end position="61"/>
    </location>
</feature>
<keyword evidence="6" id="KW-1185">Reference proteome</keyword>
<dbReference type="AlphaFoldDB" id="A0A1M6K5S4"/>
<keyword evidence="2" id="KW-0238">DNA-binding</keyword>
<proteinExistence type="predicted"/>
<evidence type="ECO:0000259" key="4">
    <source>
        <dbReference type="PROSITE" id="PS50932"/>
    </source>
</evidence>
<sequence>MKKSKEVTIYDIASALNVSPSTVSRALKKHKSIGKETIKKVEKKATQMGYRPNRVAANLRTQKTNTIGVIVPRVDRPFISTLISGIESEAKAKGYHVIFTQSHDKIKLEKENAKLLFNYRVDGIIVSLAMETNNYDHFLPFKDKDIPLVFVDRVTESLDTDLVVIDNTQSAQIATQHLIDQGCKRIAHLAGAQHRNVYLNRRKGYEKALLENGFIVEKKRIIELKQLSAEEGYQSAKTLLKQNPRPDGIFTANDTTAVSVIQCAKELGIKIPEELAVVGFNNDPISTIIDPALSTINHPAREMGEIAARQLLSDKKDSIIESSNIIKLKTELIQRASSTRIEK</sequence>
<dbReference type="RefSeq" id="WP_073119042.1">
    <property type="nucleotide sequence ID" value="NZ_FRAA01000001.1"/>
</dbReference>
<accession>A0A1M6K5S4</accession>
<dbReference type="InterPro" id="IPR046335">
    <property type="entry name" value="LacI/GalR-like_sensor"/>
</dbReference>
<evidence type="ECO:0000313" key="6">
    <source>
        <dbReference type="Proteomes" id="UP000184474"/>
    </source>
</evidence>
<evidence type="ECO:0000256" key="2">
    <source>
        <dbReference type="ARBA" id="ARBA00023125"/>
    </source>
</evidence>
<evidence type="ECO:0000256" key="1">
    <source>
        <dbReference type="ARBA" id="ARBA00023015"/>
    </source>
</evidence>
<dbReference type="CDD" id="cd01392">
    <property type="entry name" value="HTH_LacI"/>
    <property type="match status" value="1"/>
</dbReference>
<evidence type="ECO:0000313" key="5">
    <source>
        <dbReference type="EMBL" id="SHJ54326.1"/>
    </source>
</evidence>
<dbReference type="GO" id="GO:0003700">
    <property type="term" value="F:DNA-binding transcription factor activity"/>
    <property type="evidence" value="ECO:0007669"/>
    <property type="project" value="TreeGrafter"/>
</dbReference>
<dbReference type="PROSITE" id="PS50932">
    <property type="entry name" value="HTH_LACI_2"/>
    <property type="match status" value="1"/>
</dbReference>
<dbReference type="SUPFAM" id="SSF47413">
    <property type="entry name" value="lambda repressor-like DNA-binding domains"/>
    <property type="match status" value="1"/>
</dbReference>
<protein>
    <submittedName>
        <fullName evidence="5">Transcriptional regulator, LacI family</fullName>
    </submittedName>
</protein>
<dbReference type="InterPro" id="IPR028082">
    <property type="entry name" value="Peripla_BP_I"/>
</dbReference>
<dbReference type="STRING" id="156994.SAMN04488028_101453"/>
<dbReference type="Pfam" id="PF00356">
    <property type="entry name" value="LacI"/>
    <property type="match status" value="1"/>
</dbReference>
<organism evidence="5 6">
    <name type="scientific">Reichenbachiella agariperforans</name>
    <dbReference type="NCBI Taxonomy" id="156994"/>
    <lineage>
        <taxon>Bacteria</taxon>
        <taxon>Pseudomonadati</taxon>
        <taxon>Bacteroidota</taxon>
        <taxon>Cytophagia</taxon>
        <taxon>Cytophagales</taxon>
        <taxon>Reichenbachiellaceae</taxon>
        <taxon>Reichenbachiella</taxon>
    </lineage>
</organism>
<dbReference type="Gene3D" id="1.10.260.40">
    <property type="entry name" value="lambda repressor-like DNA-binding domains"/>
    <property type="match status" value="1"/>
</dbReference>
<dbReference type="CDD" id="cd06267">
    <property type="entry name" value="PBP1_LacI_sugar_binding-like"/>
    <property type="match status" value="1"/>
</dbReference>
<dbReference type="Gene3D" id="3.40.50.2300">
    <property type="match status" value="2"/>
</dbReference>
<keyword evidence="3" id="KW-0804">Transcription</keyword>
<gene>
    <name evidence="5" type="ORF">SAMN04488028_101453</name>
</gene>
<dbReference type="SMART" id="SM00354">
    <property type="entry name" value="HTH_LACI"/>
    <property type="match status" value="1"/>
</dbReference>
<dbReference type="Pfam" id="PF13377">
    <property type="entry name" value="Peripla_BP_3"/>
    <property type="match status" value="1"/>
</dbReference>
<evidence type="ECO:0000256" key="3">
    <source>
        <dbReference type="ARBA" id="ARBA00023163"/>
    </source>
</evidence>